<organism evidence="2 3">
    <name type="scientific">Armatimonas rosea</name>
    <dbReference type="NCBI Taxonomy" id="685828"/>
    <lineage>
        <taxon>Bacteria</taxon>
        <taxon>Bacillati</taxon>
        <taxon>Armatimonadota</taxon>
        <taxon>Armatimonadia</taxon>
        <taxon>Armatimonadales</taxon>
        <taxon>Armatimonadaceae</taxon>
        <taxon>Armatimonas</taxon>
    </lineage>
</organism>
<reference evidence="2 3" key="1">
    <citation type="submission" date="2020-08" db="EMBL/GenBank/DDBJ databases">
        <title>Genomic Encyclopedia of Type Strains, Phase IV (KMG-IV): sequencing the most valuable type-strain genomes for metagenomic binning, comparative biology and taxonomic classification.</title>
        <authorList>
            <person name="Goeker M."/>
        </authorList>
    </citation>
    <scope>NUCLEOTIDE SEQUENCE [LARGE SCALE GENOMIC DNA]</scope>
    <source>
        <strain evidence="2 3">DSM 23562</strain>
    </source>
</reference>
<sequence length="231" mass="25959">MKFDVDLRPEVARLRMTARSQGSRGTCSVFAMTFCIEFMLRKKRKLAEPLSVEFLNWAKNTATGQKKDGDFFDRIAAGYERFGMAGESALPYASRYDAELSPEPALLEKAKQTPRLKGRFLKPWSTKEVITEAQVAELKAMLKRGIPVAIGLRWPKGGKGKNVVVEGLSAMDFIPAQDVFDGHSIVLVGYSDDAKLWVFANWAGPDWSDKGFGYMSDSYLRPYINDAYVYE</sequence>
<evidence type="ECO:0000313" key="3">
    <source>
        <dbReference type="Proteomes" id="UP000520814"/>
    </source>
</evidence>
<name>A0A7W9ST54_ARMRO</name>
<comment type="caution">
    <text evidence="2">The sequence shown here is derived from an EMBL/GenBank/DDBJ whole genome shotgun (WGS) entry which is preliminary data.</text>
</comment>
<dbReference type="InterPro" id="IPR000668">
    <property type="entry name" value="Peptidase_C1A_C"/>
</dbReference>
<proteinExistence type="predicted"/>
<dbReference type="RefSeq" id="WP_184201311.1">
    <property type="nucleotide sequence ID" value="NZ_JACHGW010000004.1"/>
</dbReference>
<feature type="domain" description="Peptidase C1A papain C-terminal" evidence="1">
    <location>
        <begin position="16"/>
        <end position="217"/>
    </location>
</feature>
<dbReference type="Gene3D" id="3.90.70.10">
    <property type="entry name" value="Cysteine proteinases"/>
    <property type="match status" value="1"/>
</dbReference>
<evidence type="ECO:0000259" key="1">
    <source>
        <dbReference type="Pfam" id="PF00112"/>
    </source>
</evidence>
<dbReference type="InterPro" id="IPR038765">
    <property type="entry name" value="Papain-like_cys_pep_sf"/>
</dbReference>
<dbReference type="CDD" id="cd02619">
    <property type="entry name" value="Peptidase_C1"/>
    <property type="match status" value="1"/>
</dbReference>
<accession>A0A7W9ST54</accession>
<dbReference type="AlphaFoldDB" id="A0A7W9ST54"/>
<dbReference type="Pfam" id="PF00112">
    <property type="entry name" value="Peptidase_C1"/>
    <property type="match status" value="1"/>
</dbReference>
<dbReference type="GO" id="GO:0006508">
    <property type="term" value="P:proteolysis"/>
    <property type="evidence" value="ECO:0007669"/>
    <property type="project" value="InterPro"/>
</dbReference>
<keyword evidence="3" id="KW-1185">Reference proteome</keyword>
<protein>
    <recommendedName>
        <fullName evidence="1">Peptidase C1A papain C-terminal domain-containing protein</fullName>
    </recommendedName>
</protein>
<evidence type="ECO:0000313" key="2">
    <source>
        <dbReference type="EMBL" id="MBB6052377.1"/>
    </source>
</evidence>
<dbReference type="Proteomes" id="UP000520814">
    <property type="component" value="Unassembled WGS sequence"/>
</dbReference>
<dbReference type="SUPFAM" id="SSF54001">
    <property type="entry name" value="Cysteine proteinases"/>
    <property type="match status" value="1"/>
</dbReference>
<dbReference type="EMBL" id="JACHGW010000004">
    <property type="protein sequence ID" value="MBB6052377.1"/>
    <property type="molecule type" value="Genomic_DNA"/>
</dbReference>
<gene>
    <name evidence="2" type="ORF">HNQ39_004198</name>
</gene>
<dbReference type="GO" id="GO:0008234">
    <property type="term" value="F:cysteine-type peptidase activity"/>
    <property type="evidence" value="ECO:0007669"/>
    <property type="project" value="InterPro"/>
</dbReference>